<dbReference type="EMBL" id="VHSG01000008">
    <property type="protein sequence ID" value="TQV81139.1"/>
    <property type="molecule type" value="Genomic_DNA"/>
</dbReference>
<dbReference type="InterPro" id="IPR029068">
    <property type="entry name" value="Glyas_Bleomycin-R_OHBP_Dase"/>
</dbReference>
<keyword evidence="3" id="KW-1185">Reference proteome</keyword>
<feature type="domain" description="Glyoxalase-like" evidence="1">
    <location>
        <begin position="5"/>
        <end position="180"/>
    </location>
</feature>
<comment type="caution">
    <text evidence="2">The sequence shown here is derived from an EMBL/GenBank/DDBJ whole genome shotgun (WGS) entry which is preliminary data.</text>
</comment>
<name>A0A545TV94_9GAMM</name>
<reference evidence="2 3" key="1">
    <citation type="submission" date="2019-06" db="EMBL/GenBank/DDBJ databases">
        <title>Whole genome sequence for Cellvibrionaceae sp. R142.</title>
        <authorList>
            <person name="Wang G."/>
        </authorList>
    </citation>
    <scope>NUCLEOTIDE SEQUENCE [LARGE SCALE GENOMIC DNA]</scope>
    <source>
        <strain evidence="2 3">R142</strain>
    </source>
</reference>
<evidence type="ECO:0000313" key="2">
    <source>
        <dbReference type="EMBL" id="TQV81139.1"/>
    </source>
</evidence>
<dbReference type="AlphaFoldDB" id="A0A545TV94"/>
<dbReference type="Proteomes" id="UP000319732">
    <property type="component" value="Unassembled WGS sequence"/>
</dbReference>
<accession>A0A545TV94</accession>
<gene>
    <name evidence="2" type="ORF">FKG94_08495</name>
</gene>
<evidence type="ECO:0000259" key="1">
    <source>
        <dbReference type="Pfam" id="PF13468"/>
    </source>
</evidence>
<dbReference type="Pfam" id="PF13468">
    <property type="entry name" value="Glyoxalase_3"/>
    <property type="match status" value="1"/>
</dbReference>
<protein>
    <submittedName>
        <fullName evidence="2">VOC family protein</fullName>
    </submittedName>
</protein>
<sequence length="224" mass="25025">MRVEMDHLVIGAASLKQGVDYVKDLLGVDIPYGGAHIKMGTHNHLMQLGNHTFLEVIAIDHDLESPDHPRWYGLDDPFVRQQIDIEPTLLTWVINTKNLIELGKRAVFSLGRAELISRGELSWYFGLPEDGRLLAGGMLPYAIEWQTDIHPSLDMADLGCKLRGLEIYHPNSLWLKHALESVGASGLVEVKDLPKNVTPCLIAHISTPLGIRKLSSHRVFNKAM</sequence>
<dbReference type="Gene3D" id="3.10.180.10">
    <property type="entry name" value="2,3-Dihydroxybiphenyl 1,2-Dioxygenase, domain 1"/>
    <property type="match status" value="1"/>
</dbReference>
<dbReference type="RefSeq" id="WP_142903800.1">
    <property type="nucleotide sequence ID" value="NZ_ML660091.1"/>
</dbReference>
<dbReference type="InterPro" id="IPR025870">
    <property type="entry name" value="Glyoxalase-like_dom"/>
</dbReference>
<evidence type="ECO:0000313" key="3">
    <source>
        <dbReference type="Proteomes" id="UP000319732"/>
    </source>
</evidence>
<dbReference type="OrthoDB" id="5801364at2"/>
<proteinExistence type="predicted"/>
<organism evidence="2 3">
    <name type="scientific">Exilibacterium tricleocarpae</name>
    <dbReference type="NCBI Taxonomy" id="2591008"/>
    <lineage>
        <taxon>Bacteria</taxon>
        <taxon>Pseudomonadati</taxon>
        <taxon>Pseudomonadota</taxon>
        <taxon>Gammaproteobacteria</taxon>
        <taxon>Cellvibrionales</taxon>
        <taxon>Cellvibrionaceae</taxon>
        <taxon>Exilibacterium</taxon>
    </lineage>
</organism>